<dbReference type="EMBL" id="CYUE01000020">
    <property type="protein sequence ID" value="CUK26242.1"/>
    <property type="molecule type" value="Genomic_DNA"/>
</dbReference>
<proteinExistence type="predicted"/>
<accession>A0A0P1IRM1</accession>
<gene>
    <name evidence="1" type="ORF">TA5114_02051</name>
</gene>
<sequence length="81" mass="9235">MLVGPTVNLVRVLILERVLSAAARMNDRFSLSTAALRFTRVQHFPRCVRSQQKNRIHRMGSFGTFAAFFTKVRFVCFAAES</sequence>
<dbReference type="AlphaFoldDB" id="A0A0P1IRM1"/>
<protein>
    <submittedName>
        <fullName evidence="1">Uncharacterized protein</fullName>
    </submittedName>
</protein>
<reference evidence="2" key="1">
    <citation type="submission" date="2015-09" db="EMBL/GenBank/DDBJ databases">
        <authorList>
            <person name="Rodrigo-Torres Lidia"/>
            <person name="Arahal R.David."/>
        </authorList>
    </citation>
    <scope>NUCLEOTIDE SEQUENCE [LARGE SCALE GENOMIC DNA]</scope>
    <source>
        <strain evidence="2">CECT 5114</strain>
    </source>
</reference>
<name>A0A0P1IRM1_9RHOB</name>
<organism evidence="1 2">
    <name type="scientific">Cognatishimia activa</name>
    <dbReference type="NCBI Taxonomy" id="1715691"/>
    <lineage>
        <taxon>Bacteria</taxon>
        <taxon>Pseudomonadati</taxon>
        <taxon>Pseudomonadota</taxon>
        <taxon>Alphaproteobacteria</taxon>
        <taxon>Rhodobacterales</taxon>
        <taxon>Paracoccaceae</taxon>
        <taxon>Cognatishimia</taxon>
    </lineage>
</organism>
<evidence type="ECO:0000313" key="1">
    <source>
        <dbReference type="EMBL" id="CUK26242.1"/>
    </source>
</evidence>
<evidence type="ECO:0000313" key="2">
    <source>
        <dbReference type="Proteomes" id="UP000051184"/>
    </source>
</evidence>
<dbReference type="Proteomes" id="UP000051184">
    <property type="component" value="Unassembled WGS sequence"/>
</dbReference>
<keyword evidence="2" id="KW-1185">Reference proteome</keyword>